<organism evidence="8 9">
    <name type="scientific">Carnobacterium antarcticum</name>
    <dbReference type="NCBI Taxonomy" id="2126436"/>
    <lineage>
        <taxon>Bacteria</taxon>
        <taxon>Bacillati</taxon>
        <taxon>Bacillota</taxon>
        <taxon>Bacilli</taxon>
        <taxon>Lactobacillales</taxon>
        <taxon>Carnobacteriaceae</taxon>
        <taxon>Carnobacterium</taxon>
    </lineage>
</organism>
<evidence type="ECO:0000259" key="7">
    <source>
        <dbReference type="Pfam" id="PF06305"/>
    </source>
</evidence>
<evidence type="ECO:0000256" key="6">
    <source>
        <dbReference type="SAM" id="Phobius"/>
    </source>
</evidence>
<comment type="caution">
    <text evidence="8">The sequence shown here is derived from an EMBL/GenBank/DDBJ whole genome shotgun (WGS) entry which is preliminary data.</text>
</comment>
<feature type="region of interest" description="Disordered" evidence="5">
    <location>
        <begin position="115"/>
        <end position="173"/>
    </location>
</feature>
<proteinExistence type="predicted"/>
<evidence type="ECO:0000313" key="8">
    <source>
        <dbReference type="EMBL" id="MFD1798866.1"/>
    </source>
</evidence>
<dbReference type="InterPro" id="IPR010445">
    <property type="entry name" value="LapA_dom"/>
</dbReference>
<feature type="compositionally biased region" description="Basic and acidic residues" evidence="5">
    <location>
        <begin position="146"/>
        <end position="165"/>
    </location>
</feature>
<dbReference type="EMBL" id="JBHUFF010000008">
    <property type="protein sequence ID" value="MFD1798866.1"/>
    <property type="molecule type" value="Genomic_DNA"/>
</dbReference>
<evidence type="ECO:0000256" key="3">
    <source>
        <dbReference type="ARBA" id="ARBA00022989"/>
    </source>
</evidence>
<evidence type="ECO:0000313" key="9">
    <source>
        <dbReference type="Proteomes" id="UP001597285"/>
    </source>
</evidence>
<protein>
    <submittedName>
        <fullName evidence="8">Lipopolysaccharide assembly protein LapA domain-containing protein</fullName>
    </submittedName>
</protein>
<dbReference type="RefSeq" id="WP_058919265.1">
    <property type="nucleotide sequence ID" value="NZ_JBHSQC010000015.1"/>
</dbReference>
<feature type="compositionally biased region" description="Polar residues" evidence="5">
    <location>
        <begin position="125"/>
        <end position="137"/>
    </location>
</feature>
<evidence type="ECO:0000256" key="4">
    <source>
        <dbReference type="ARBA" id="ARBA00023136"/>
    </source>
</evidence>
<feature type="transmembrane region" description="Helical" evidence="6">
    <location>
        <begin position="34"/>
        <end position="58"/>
    </location>
</feature>
<evidence type="ECO:0000256" key="1">
    <source>
        <dbReference type="ARBA" id="ARBA00022475"/>
    </source>
</evidence>
<reference evidence="9" key="1">
    <citation type="journal article" date="2019" name="Int. J. Syst. Evol. Microbiol.">
        <title>The Global Catalogue of Microorganisms (GCM) 10K type strain sequencing project: providing services to taxonomists for standard genome sequencing and annotation.</title>
        <authorList>
            <consortium name="The Broad Institute Genomics Platform"/>
            <consortium name="The Broad Institute Genome Sequencing Center for Infectious Disease"/>
            <person name="Wu L."/>
            <person name="Ma J."/>
        </authorList>
    </citation>
    <scope>NUCLEOTIDE SEQUENCE [LARGE SCALE GENOMIC DNA]</scope>
    <source>
        <strain evidence="9">KCTC 42143</strain>
    </source>
</reference>
<gene>
    <name evidence="8" type="ORF">ACFSBK_03195</name>
</gene>
<feature type="domain" description="Lipopolysaccharide assembly protein A" evidence="7">
    <location>
        <begin position="24"/>
        <end position="76"/>
    </location>
</feature>
<keyword evidence="9" id="KW-1185">Reference proteome</keyword>
<evidence type="ECO:0000256" key="2">
    <source>
        <dbReference type="ARBA" id="ARBA00022692"/>
    </source>
</evidence>
<keyword evidence="4 6" id="KW-0472">Membrane</keyword>
<dbReference type="Proteomes" id="UP001597285">
    <property type="component" value="Unassembled WGS sequence"/>
</dbReference>
<name>A0ABW4NM81_9LACT</name>
<keyword evidence="3 6" id="KW-1133">Transmembrane helix</keyword>
<dbReference type="Pfam" id="PF06305">
    <property type="entry name" value="LapA_dom"/>
    <property type="match status" value="1"/>
</dbReference>
<evidence type="ECO:0000256" key="5">
    <source>
        <dbReference type="SAM" id="MobiDB-lite"/>
    </source>
</evidence>
<keyword evidence="2 6" id="KW-0812">Transmembrane</keyword>
<keyword evidence="1" id="KW-1003">Cell membrane</keyword>
<accession>A0ABW4NM81</accession>
<sequence length="173" mass="19128">MGAIIGIVLLLLAIGVIALNMNPLVPISLWFTSVTLPVWTVIAGALVLGLLIAWLLALSKGTKNREKKKEQEDKLRVADLSKKEAVDQAKQDSEAQLIQKNAEIEGLKKQVSSLEEEMNKHLATTDIQSEQKTSTTKLAEADVDQQELKSENVTDSIRIEPDTKQTRTSKNKR</sequence>